<keyword evidence="3" id="KW-0444">Lipid biosynthesis</keyword>
<evidence type="ECO:0000256" key="3">
    <source>
        <dbReference type="ARBA" id="ARBA00022516"/>
    </source>
</evidence>
<keyword evidence="13 21" id="KW-0472">Membrane</keyword>
<dbReference type="EC" id="1.3.1.21" evidence="16"/>
<protein>
    <recommendedName>
        <fullName evidence="16">7-dehydrocholesterol reductase</fullName>
        <ecNumber evidence="16">1.3.1.21</ecNumber>
    </recommendedName>
    <alternativeName>
        <fullName evidence="17">Sterol Delta(7)-reductase</fullName>
    </alternativeName>
</protein>
<dbReference type="Gene3D" id="1.20.120.1630">
    <property type="match status" value="1"/>
</dbReference>
<dbReference type="EMBL" id="UYYF01000049">
    <property type="protein sequence ID" value="VDM95651.1"/>
    <property type="molecule type" value="Genomic_DNA"/>
</dbReference>
<evidence type="ECO:0000256" key="4">
    <source>
        <dbReference type="ARBA" id="ARBA00022548"/>
    </source>
</evidence>
<dbReference type="Pfam" id="PF01222">
    <property type="entry name" value="ERG4_ERG24"/>
    <property type="match status" value="1"/>
</dbReference>
<keyword evidence="15" id="KW-0753">Steroid metabolism</keyword>
<dbReference type="PANTHER" id="PTHR21257:SF38">
    <property type="entry name" value="7-DEHYDROCHOLESTEROL REDUCTASE"/>
    <property type="match status" value="1"/>
</dbReference>
<keyword evidence="12" id="KW-0443">Lipid metabolism</keyword>
<feature type="transmembrane region" description="Helical" evidence="21">
    <location>
        <begin position="217"/>
        <end position="234"/>
    </location>
</feature>
<evidence type="ECO:0000256" key="1">
    <source>
        <dbReference type="ARBA" id="ARBA00004141"/>
    </source>
</evidence>
<comment type="subcellular location">
    <subcellularLocation>
        <location evidence="1">Membrane</location>
        <topology evidence="1">Multi-pass membrane protein</topology>
    </subcellularLocation>
</comment>
<dbReference type="GO" id="GO:0047598">
    <property type="term" value="F:7-dehydrocholesterol reductase activity"/>
    <property type="evidence" value="ECO:0007669"/>
    <property type="project" value="UniProtKB-EC"/>
</dbReference>
<keyword evidence="4" id="KW-0153">Cholesterol metabolism</keyword>
<evidence type="ECO:0000256" key="21">
    <source>
        <dbReference type="SAM" id="Phobius"/>
    </source>
</evidence>
<keyword evidence="6" id="KW-0152">Cholesterol biosynthesis</keyword>
<organism evidence="24">
    <name type="scientific">Thelazia callipaeda</name>
    <name type="common">Oriental eyeworm</name>
    <name type="synonym">Parasitic nematode</name>
    <dbReference type="NCBI Taxonomy" id="103827"/>
    <lineage>
        <taxon>Eukaryota</taxon>
        <taxon>Metazoa</taxon>
        <taxon>Ecdysozoa</taxon>
        <taxon>Nematoda</taxon>
        <taxon>Chromadorea</taxon>
        <taxon>Rhabditida</taxon>
        <taxon>Spirurina</taxon>
        <taxon>Spiruromorpha</taxon>
        <taxon>Thelazioidea</taxon>
        <taxon>Thelaziidae</taxon>
        <taxon>Thelazia</taxon>
    </lineage>
</organism>
<evidence type="ECO:0000256" key="13">
    <source>
        <dbReference type="ARBA" id="ARBA00023136"/>
    </source>
</evidence>
<evidence type="ECO:0000313" key="24">
    <source>
        <dbReference type="WBParaSite" id="TCLT_0000061501-mRNA-1"/>
    </source>
</evidence>
<evidence type="ECO:0000256" key="5">
    <source>
        <dbReference type="ARBA" id="ARBA00022692"/>
    </source>
</evidence>
<keyword evidence="14" id="KW-1207">Sterol metabolism</keyword>
<dbReference type="Proteomes" id="UP000276776">
    <property type="component" value="Unassembled WGS sequence"/>
</dbReference>
<comment type="catalytic activity">
    <reaction evidence="18">
        <text>cholesterol + NADP(+) = 7-dehydrocholesterol + NADPH + H(+)</text>
        <dbReference type="Rhea" id="RHEA:23984"/>
        <dbReference type="ChEBI" id="CHEBI:15378"/>
        <dbReference type="ChEBI" id="CHEBI:16113"/>
        <dbReference type="ChEBI" id="CHEBI:17759"/>
        <dbReference type="ChEBI" id="CHEBI:57783"/>
        <dbReference type="ChEBI" id="CHEBI:58349"/>
        <dbReference type="EC" id="1.3.1.21"/>
    </reaction>
    <physiologicalReaction direction="right-to-left" evidence="18">
        <dbReference type="Rhea" id="RHEA:23986"/>
    </physiologicalReaction>
</comment>
<gene>
    <name evidence="22" type="ORF">TCLT_LOCUS616</name>
</gene>
<reference evidence="22 23" key="2">
    <citation type="submission" date="2018-11" db="EMBL/GenBank/DDBJ databases">
        <authorList>
            <consortium name="Pathogen Informatics"/>
        </authorList>
    </citation>
    <scope>NUCLEOTIDE SEQUENCE [LARGE SCALE GENOMIC DNA]</scope>
</reference>
<keyword evidence="23" id="KW-1185">Reference proteome</keyword>
<dbReference type="OrthoDB" id="5326588at2759"/>
<evidence type="ECO:0000256" key="8">
    <source>
        <dbReference type="ARBA" id="ARBA00022955"/>
    </source>
</evidence>
<keyword evidence="8" id="KW-0752">Steroid biosynthesis</keyword>
<name>A0A0N5CKL4_THECL</name>
<dbReference type="GO" id="GO:0016132">
    <property type="term" value="P:brassinosteroid biosynthetic process"/>
    <property type="evidence" value="ECO:0007669"/>
    <property type="project" value="TreeGrafter"/>
</dbReference>
<evidence type="ECO:0000256" key="18">
    <source>
        <dbReference type="ARBA" id="ARBA00047795"/>
    </source>
</evidence>
<evidence type="ECO:0000313" key="23">
    <source>
        <dbReference type="Proteomes" id="UP000276776"/>
    </source>
</evidence>
<feature type="region of interest" description="Disordered" evidence="20">
    <location>
        <begin position="1"/>
        <end position="24"/>
    </location>
</feature>
<evidence type="ECO:0000256" key="9">
    <source>
        <dbReference type="ARBA" id="ARBA00022989"/>
    </source>
</evidence>
<evidence type="ECO:0000256" key="14">
    <source>
        <dbReference type="ARBA" id="ARBA00023166"/>
    </source>
</evidence>
<evidence type="ECO:0000256" key="10">
    <source>
        <dbReference type="ARBA" id="ARBA00023002"/>
    </source>
</evidence>
<comment type="catalytic activity">
    <reaction evidence="19">
        <text>7-dehydrodesmosterol + NADPH + H(+) = desmosterol + NADP(+)</text>
        <dbReference type="Rhea" id="RHEA:46740"/>
        <dbReference type="ChEBI" id="CHEBI:15378"/>
        <dbReference type="ChEBI" id="CHEBI:17737"/>
        <dbReference type="ChEBI" id="CHEBI:27910"/>
        <dbReference type="ChEBI" id="CHEBI:57783"/>
        <dbReference type="ChEBI" id="CHEBI:58349"/>
    </reaction>
    <physiologicalReaction direction="left-to-right" evidence="19">
        <dbReference type="Rhea" id="RHEA:46741"/>
    </physiologicalReaction>
</comment>
<keyword evidence="5 21" id="KW-0812">Transmembrane</keyword>
<evidence type="ECO:0000256" key="6">
    <source>
        <dbReference type="ARBA" id="ARBA00022778"/>
    </source>
</evidence>
<dbReference type="STRING" id="103827.A0A0N5CKL4"/>
<keyword evidence="7" id="KW-0521">NADP</keyword>
<dbReference type="OMA" id="EWCELRP"/>
<feature type="transmembrane region" description="Helical" evidence="21">
    <location>
        <begin position="84"/>
        <end position="103"/>
    </location>
</feature>
<feature type="transmembrane region" description="Helical" evidence="21">
    <location>
        <begin position="124"/>
        <end position="144"/>
    </location>
</feature>
<dbReference type="GO" id="GO:0005789">
    <property type="term" value="C:endoplasmic reticulum membrane"/>
    <property type="evidence" value="ECO:0007669"/>
    <property type="project" value="TreeGrafter"/>
</dbReference>
<comment type="similarity">
    <text evidence="2">Belongs to the ERG4/ERG24 family.</text>
</comment>
<keyword evidence="11" id="KW-0756">Sterol biosynthesis</keyword>
<keyword evidence="9 21" id="KW-1133">Transmembrane helix</keyword>
<evidence type="ECO:0000256" key="15">
    <source>
        <dbReference type="ARBA" id="ARBA00023221"/>
    </source>
</evidence>
<dbReference type="InterPro" id="IPR001171">
    <property type="entry name" value="ERG24_DHCR-like"/>
</dbReference>
<dbReference type="PANTHER" id="PTHR21257">
    <property type="entry name" value="DELTA(14)-STEROL REDUCTASE"/>
    <property type="match status" value="1"/>
</dbReference>
<dbReference type="AlphaFoldDB" id="A0A0N5CKL4"/>
<evidence type="ECO:0000256" key="17">
    <source>
        <dbReference type="ARBA" id="ARBA00042688"/>
    </source>
</evidence>
<evidence type="ECO:0000313" key="22">
    <source>
        <dbReference type="EMBL" id="VDM95651.1"/>
    </source>
</evidence>
<evidence type="ECO:0000256" key="2">
    <source>
        <dbReference type="ARBA" id="ARBA00005402"/>
    </source>
</evidence>
<evidence type="ECO:0000256" key="16">
    <source>
        <dbReference type="ARBA" id="ARBA00038851"/>
    </source>
</evidence>
<evidence type="ECO:0000256" key="20">
    <source>
        <dbReference type="SAM" id="MobiDB-lite"/>
    </source>
</evidence>
<evidence type="ECO:0000256" key="19">
    <source>
        <dbReference type="ARBA" id="ARBA00047826"/>
    </source>
</evidence>
<evidence type="ECO:0000256" key="7">
    <source>
        <dbReference type="ARBA" id="ARBA00022857"/>
    </source>
</evidence>
<keyword evidence="10" id="KW-0560">Oxidoreductase</keyword>
<evidence type="ECO:0000256" key="11">
    <source>
        <dbReference type="ARBA" id="ARBA00023011"/>
    </source>
</evidence>
<accession>A0A0N5CKL4</accession>
<feature type="transmembrane region" description="Helical" evidence="21">
    <location>
        <begin position="185"/>
        <end position="202"/>
    </location>
</feature>
<evidence type="ECO:0000256" key="12">
    <source>
        <dbReference type="ARBA" id="ARBA00023098"/>
    </source>
</evidence>
<reference evidence="24" key="1">
    <citation type="submission" date="2017-02" db="UniProtKB">
        <authorList>
            <consortium name="WormBaseParasite"/>
        </authorList>
    </citation>
    <scope>IDENTIFICATION</scope>
</reference>
<proteinExistence type="inferred from homology"/>
<feature type="transmembrane region" description="Helical" evidence="21">
    <location>
        <begin position="246"/>
        <end position="268"/>
    </location>
</feature>
<dbReference type="WBParaSite" id="TCLT_0000061501-mRNA-1">
    <property type="protein sequence ID" value="TCLT_0000061501-mRNA-1"/>
    <property type="gene ID" value="TCLT_0000061501"/>
</dbReference>
<feature type="compositionally biased region" description="Low complexity" evidence="20">
    <location>
        <begin position="7"/>
        <end position="24"/>
    </location>
</feature>
<dbReference type="GO" id="GO:0006695">
    <property type="term" value="P:cholesterol biosynthetic process"/>
    <property type="evidence" value="ECO:0007669"/>
    <property type="project" value="UniProtKB-KW"/>
</dbReference>
<sequence length="391" mass="45420">MLRSSRRTSLVSSQHSLPSRRSSSNLKDIERIQIAAAQVSMLLTLTASKEWKSNISRVTYKFFQTLWSGSNVFQRIFPSPFSSAAWKIIIFITLLQLVFYLVLPGDNKTVLNSMGEREKRSVNSFYSCLLVILLFILGSALGFYKASIIYLNWIETLLLLNLISMVIILSLFLRQRHRDEDTYNLLACAILQLIYIAKTHWYEHLRYSQLDAQNQRAGGFFCIWGALVLFPSFYATPITVLAQRKVLLPLHISAILLFIGTITVYVTADIDQLRVQFRLANGNMKVWGEDPFFITAKYRRKNGDIAANLLLGSGWWGLCRHPNYFCEWLTFASWTMLQQPNTIFTCSPLIFLTCYLYYRLKHDELRCLAKYGPYWLQYRNHVKYLIIPTIY</sequence>
<feature type="transmembrane region" description="Helical" evidence="21">
    <location>
        <begin position="150"/>
        <end position="173"/>
    </location>
</feature>